<reference evidence="3 4" key="1">
    <citation type="submission" date="2024-05" db="EMBL/GenBank/DDBJ databases">
        <title>A draft genome resource for the thread blight pathogen Marasmius tenuissimus strain MS-2.</title>
        <authorList>
            <person name="Yulfo-Soto G.E."/>
            <person name="Baruah I.K."/>
            <person name="Amoako-Attah I."/>
            <person name="Bukari Y."/>
            <person name="Meinhardt L.W."/>
            <person name="Bailey B.A."/>
            <person name="Cohen S.P."/>
        </authorList>
    </citation>
    <scope>NUCLEOTIDE SEQUENCE [LARGE SCALE GENOMIC DNA]</scope>
    <source>
        <strain evidence="3 4">MS-2</strain>
    </source>
</reference>
<feature type="region of interest" description="Disordered" evidence="1">
    <location>
        <begin position="193"/>
        <end position="219"/>
    </location>
</feature>
<keyword evidence="2" id="KW-1133">Transmembrane helix</keyword>
<feature type="region of interest" description="Disordered" evidence="1">
    <location>
        <begin position="123"/>
        <end position="176"/>
    </location>
</feature>
<evidence type="ECO:0000313" key="3">
    <source>
        <dbReference type="EMBL" id="KAL0069725.1"/>
    </source>
</evidence>
<accession>A0ABR3A867</accession>
<evidence type="ECO:0000313" key="4">
    <source>
        <dbReference type="Proteomes" id="UP001437256"/>
    </source>
</evidence>
<evidence type="ECO:0000256" key="2">
    <source>
        <dbReference type="SAM" id="Phobius"/>
    </source>
</evidence>
<comment type="caution">
    <text evidence="3">The sequence shown here is derived from an EMBL/GenBank/DDBJ whole genome shotgun (WGS) entry which is preliminary data.</text>
</comment>
<organism evidence="3 4">
    <name type="scientific">Marasmius tenuissimus</name>
    <dbReference type="NCBI Taxonomy" id="585030"/>
    <lineage>
        <taxon>Eukaryota</taxon>
        <taxon>Fungi</taxon>
        <taxon>Dikarya</taxon>
        <taxon>Basidiomycota</taxon>
        <taxon>Agaricomycotina</taxon>
        <taxon>Agaricomycetes</taxon>
        <taxon>Agaricomycetidae</taxon>
        <taxon>Agaricales</taxon>
        <taxon>Marasmiineae</taxon>
        <taxon>Marasmiaceae</taxon>
        <taxon>Marasmius</taxon>
    </lineage>
</organism>
<sequence length="251" mass="28121">MHSFTFVATLFVLLMISSTIIFRSYILRRRYQRRLQEALAAGVILAPREQGSRRKRFRTRPKFYDVWFDTAGDTWEELMPVSVQPVKTKRRRKHTTTPVKVEPEPQPKISERVLSALSMGRHRAFRSSPGSGSTSPTAPDQEAAQTAPSPAGIEPPTTADVTSPVSPDPEKERPPPSLLNMQLQVAVLVQMPSPHRRAQQRPSDIDSNNNTNIIPVNREEDMPLPELVFGVTRLACKPETSPAPPPEVTED</sequence>
<evidence type="ECO:0000256" key="1">
    <source>
        <dbReference type="SAM" id="MobiDB-lite"/>
    </source>
</evidence>
<keyword evidence="2" id="KW-0472">Membrane</keyword>
<feature type="region of interest" description="Disordered" evidence="1">
    <location>
        <begin position="85"/>
        <end position="110"/>
    </location>
</feature>
<keyword evidence="4" id="KW-1185">Reference proteome</keyword>
<feature type="compositionally biased region" description="Low complexity" evidence="1">
    <location>
        <begin position="205"/>
        <end position="214"/>
    </location>
</feature>
<feature type="compositionally biased region" description="Basic and acidic residues" evidence="1">
    <location>
        <begin position="101"/>
        <end position="110"/>
    </location>
</feature>
<dbReference type="Proteomes" id="UP001437256">
    <property type="component" value="Unassembled WGS sequence"/>
</dbReference>
<proteinExistence type="predicted"/>
<dbReference type="EMBL" id="JBBXMP010000010">
    <property type="protein sequence ID" value="KAL0069725.1"/>
    <property type="molecule type" value="Genomic_DNA"/>
</dbReference>
<protein>
    <submittedName>
        <fullName evidence="3">Uncharacterized protein</fullName>
    </submittedName>
</protein>
<keyword evidence="2" id="KW-0812">Transmembrane</keyword>
<gene>
    <name evidence="3" type="ORF">AAF712_002994</name>
</gene>
<feature type="compositionally biased region" description="Low complexity" evidence="1">
    <location>
        <begin position="127"/>
        <end position="137"/>
    </location>
</feature>
<feature type="transmembrane region" description="Helical" evidence="2">
    <location>
        <begin position="6"/>
        <end position="26"/>
    </location>
</feature>
<name>A0ABR3A867_9AGAR</name>